<accession>A0A5N8WBJ5</accession>
<evidence type="ECO:0000313" key="3">
    <source>
        <dbReference type="Proteomes" id="UP000326979"/>
    </source>
</evidence>
<proteinExistence type="predicted"/>
<evidence type="ECO:0000256" key="1">
    <source>
        <dbReference type="SAM" id="MobiDB-lite"/>
    </source>
</evidence>
<dbReference type="EMBL" id="VJZE01000368">
    <property type="protein sequence ID" value="MPY44837.1"/>
    <property type="molecule type" value="Genomic_DNA"/>
</dbReference>
<comment type="caution">
    <text evidence="2">The sequence shown here is derived from an EMBL/GenBank/DDBJ whole genome shotgun (WGS) entry which is preliminary data.</text>
</comment>
<sequence>MRHTVRRSSRGVEQTGPNPRSPVRAACVAGSGAAASWATPGWLDLETTRISHKVPEWTSDDRA</sequence>
<evidence type="ECO:0000313" key="2">
    <source>
        <dbReference type="EMBL" id="MPY44837.1"/>
    </source>
</evidence>
<organism evidence="2 3">
    <name type="scientific">Streptomyces phyllanthi</name>
    <dbReference type="NCBI Taxonomy" id="1803180"/>
    <lineage>
        <taxon>Bacteria</taxon>
        <taxon>Bacillati</taxon>
        <taxon>Actinomycetota</taxon>
        <taxon>Actinomycetes</taxon>
        <taxon>Kitasatosporales</taxon>
        <taxon>Streptomycetaceae</taxon>
        <taxon>Streptomyces</taxon>
    </lineage>
</organism>
<dbReference type="AlphaFoldDB" id="A0A5N8WBJ5"/>
<protein>
    <submittedName>
        <fullName evidence="2">Uncharacterized protein</fullName>
    </submittedName>
</protein>
<dbReference type="Proteomes" id="UP000326979">
    <property type="component" value="Unassembled WGS sequence"/>
</dbReference>
<reference evidence="2 3" key="1">
    <citation type="submission" date="2019-07" db="EMBL/GenBank/DDBJ databases">
        <title>New species of Amycolatopsis and Streptomyces.</title>
        <authorList>
            <person name="Duangmal K."/>
            <person name="Teo W.F.A."/>
            <person name="Lipun K."/>
        </authorList>
    </citation>
    <scope>NUCLEOTIDE SEQUENCE [LARGE SCALE GENOMIC DNA]</scope>
    <source>
        <strain evidence="2 3">TISTR 2346</strain>
    </source>
</reference>
<gene>
    <name evidence="2" type="ORF">FNH04_34520</name>
</gene>
<name>A0A5N8WBJ5_9ACTN</name>
<feature type="region of interest" description="Disordered" evidence="1">
    <location>
        <begin position="1"/>
        <end position="24"/>
    </location>
</feature>
<keyword evidence="3" id="KW-1185">Reference proteome</keyword>